<organism evidence="1 2">
    <name type="scientific">Blastomyces gilchristii (strain SLH14081)</name>
    <name type="common">Blastomyces dermatitidis</name>
    <dbReference type="NCBI Taxonomy" id="559298"/>
    <lineage>
        <taxon>Eukaryota</taxon>
        <taxon>Fungi</taxon>
        <taxon>Dikarya</taxon>
        <taxon>Ascomycota</taxon>
        <taxon>Pezizomycotina</taxon>
        <taxon>Eurotiomycetes</taxon>
        <taxon>Eurotiomycetidae</taxon>
        <taxon>Onygenales</taxon>
        <taxon>Ajellomycetaceae</taxon>
        <taxon>Blastomyces</taxon>
    </lineage>
</organism>
<proteinExistence type="predicted"/>
<name>A0A179UYU4_BLAGS</name>
<evidence type="ECO:0000313" key="1">
    <source>
        <dbReference type="EMBL" id="OAT12277.1"/>
    </source>
</evidence>
<dbReference type="GeneID" id="8502497"/>
<dbReference type="KEGG" id="bgh:BDBG_07644"/>
<gene>
    <name evidence="1" type="ORF">BDBG_07644</name>
</gene>
<sequence length="84" mass="9323">MLIERRSGIATVKRKAEKELNTDKLISRRDNISLQGTVTITTAIRDIEEEEDVAMKVMLLQLIDATVSVFNLTFLIATEAAATS</sequence>
<dbReference type="Proteomes" id="UP000002038">
    <property type="component" value="Unassembled WGS sequence"/>
</dbReference>
<dbReference type="VEuPathDB" id="FungiDB:BDBG_07644"/>
<protein>
    <submittedName>
        <fullName evidence="1">Uncharacterized protein</fullName>
    </submittedName>
</protein>
<dbReference type="RefSeq" id="XP_031580294.1">
    <property type="nucleotide sequence ID" value="XM_031723185.1"/>
</dbReference>
<dbReference type="EMBL" id="GG657466">
    <property type="protein sequence ID" value="OAT12277.1"/>
    <property type="molecule type" value="Genomic_DNA"/>
</dbReference>
<keyword evidence="2" id="KW-1185">Reference proteome</keyword>
<evidence type="ECO:0000313" key="2">
    <source>
        <dbReference type="Proteomes" id="UP000002038"/>
    </source>
</evidence>
<accession>A0A179UYU4</accession>
<reference evidence="2" key="1">
    <citation type="journal article" date="2015" name="PLoS Genet.">
        <title>The dynamic genome and transcriptome of the human fungal pathogen Blastomyces and close relative Emmonsia.</title>
        <authorList>
            <person name="Munoz J.F."/>
            <person name="Gauthier G.M."/>
            <person name="Desjardins C.A."/>
            <person name="Gallo J.E."/>
            <person name="Holder J."/>
            <person name="Sullivan T.D."/>
            <person name="Marty A.J."/>
            <person name="Carmen J.C."/>
            <person name="Chen Z."/>
            <person name="Ding L."/>
            <person name="Gujja S."/>
            <person name="Magrini V."/>
            <person name="Misas E."/>
            <person name="Mitreva M."/>
            <person name="Priest M."/>
            <person name="Saif S."/>
            <person name="Whiston E.A."/>
            <person name="Young S."/>
            <person name="Zeng Q."/>
            <person name="Goldman W.E."/>
            <person name="Mardis E.R."/>
            <person name="Taylor J.W."/>
            <person name="McEwen J.G."/>
            <person name="Clay O.K."/>
            <person name="Klein B.S."/>
            <person name="Cuomo C.A."/>
        </authorList>
    </citation>
    <scope>NUCLEOTIDE SEQUENCE [LARGE SCALE GENOMIC DNA]</scope>
    <source>
        <strain evidence="2">SLH14081</strain>
    </source>
</reference>
<dbReference type="AlphaFoldDB" id="A0A179UYU4"/>